<dbReference type="InterPro" id="IPR019774">
    <property type="entry name" value="Aromatic-AA_hydroxylase_C"/>
</dbReference>
<dbReference type="Proteomes" id="UP000006334">
    <property type="component" value="Unassembled WGS sequence"/>
</dbReference>
<gene>
    <name evidence="2" type="ORF">GLIP_0586</name>
</gene>
<evidence type="ECO:0000259" key="1">
    <source>
        <dbReference type="PROSITE" id="PS51410"/>
    </source>
</evidence>
<name>K6Y4Q8_9ALTE</name>
<reference evidence="2 3" key="1">
    <citation type="journal article" date="2017" name="Antonie Van Leeuwenhoek">
        <title>Rhizobium rhizosphaerae sp. nov., a novel species isolated from rice rhizosphere.</title>
        <authorList>
            <person name="Zhao J.J."/>
            <person name="Zhang J."/>
            <person name="Zhang R.J."/>
            <person name="Zhang C.W."/>
            <person name="Yin H.Q."/>
            <person name="Zhang X.X."/>
        </authorList>
    </citation>
    <scope>NUCLEOTIDE SEQUENCE [LARGE SCALE GENOMIC DNA]</scope>
    <source>
        <strain evidence="2 3">E3</strain>
    </source>
</reference>
<keyword evidence="3" id="KW-1185">Reference proteome</keyword>
<evidence type="ECO:0000313" key="2">
    <source>
        <dbReference type="EMBL" id="GAC13232.1"/>
    </source>
</evidence>
<feature type="domain" description="Biopterin-dependent aromatic amino acid hydroxylase family profile" evidence="1">
    <location>
        <begin position="1"/>
        <end position="50"/>
    </location>
</feature>
<protein>
    <recommendedName>
        <fullName evidence="1">Biopterin-dependent aromatic amino acid hydroxylase family profile domain-containing protein</fullName>
    </recommendedName>
</protein>
<dbReference type="EMBL" id="BAEN01000015">
    <property type="protein sequence ID" value="GAC13232.1"/>
    <property type="molecule type" value="Genomic_DNA"/>
</dbReference>
<organism evidence="2 3">
    <name type="scientific">Aliiglaciecola lipolytica E3</name>
    <dbReference type="NCBI Taxonomy" id="1127673"/>
    <lineage>
        <taxon>Bacteria</taxon>
        <taxon>Pseudomonadati</taxon>
        <taxon>Pseudomonadota</taxon>
        <taxon>Gammaproteobacteria</taxon>
        <taxon>Alteromonadales</taxon>
        <taxon>Alteromonadaceae</taxon>
        <taxon>Aliiglaciecola</taxon>
    </lineage>
</organism>
<accession>K6Y4Q8</accession>
<dbReference type="RefSeq" id="WP_008843052.1">
    <property type="nucleotide sequence ID" value="NZ_BAEN01000015.1"/>
</dbReference>
<dbReference type="GO" id="GO:0016714">
    <property type="term" value="F:oxidoreductase activity, acting on paired donors, with incorporation or reduction of molecular oxygen, reduced pteridine as one donor, and incorporation of one atom of oxygen"/>
    <property type="evidence" value="ECO:0007669"/>
    <property type="project" value="InterPro"/>
</dbReference>
<comment type="caution">
    <text evidence="2">The sequence shown here is derived from an EMBL/GenBank/DDBJ whole genome shotgun (WGS) entry which is preliminary data.</text>
</comment>
<proteinExistence type="predicted"/>
<dbReference type="PROSITE" id="PS51410">
    <property type="entry name" value="BH4_AAA_HYDROXYL_2"/>
    <property type="match status" value="1"/>
</dbReference>
<sequence length="50" mass="5398">MEALENSKWLNDAVGCKQCGDAASSRCQYRVGIVSSVSELMSIFSDVGRV</sequence>
<dbReference type="AlphaFoldDB" id="K6Y4Q8"/>
<evidence type="ECO:0000313" key="3">
    <source>
        <dbReference type="Proteomes" id="UP000006334"/>
    </source>
</evidence>